<reference evidence="4" key="1">
    <citation type="submission" date="2016-06" db="UniProtKB">
        <authorList>
            <consortium name="WormBaseParasite"/>
        </authorList>
    </citation>
    <scope>IDENTIFICATION</scope>
</reference>
<keyword evidence="3" id="KW-1185">Reference proteome</keyword>
<dbReference type="Gene3D" id="1.10.238.10">
    <property type="entry name" value="EF-hand"/>
    <property type="match status" value="1"/>
</dbReference>
<dbReference type="GO" id="GO:0099536">
    <property type="term" value="P:synaptic signaling"/>
    <property type="evidence" value="ECO:0007669"/>
    <property type="project" value="TreeGrafter"/>
</dbReference>
<dbReference type="PANTHER" id="PTHR12268">
    <property type="entry name" value="E3 UBIQUITIN-PROTEIN LIGASE KCMF1"/>
    <property type="match status" value="1"/>
</dbReference>
<evidence type="ECO:0000313" key="4">
    <source>
        <dbReference type="WBParaSite" id="SBAD_0000044501-mRNA-1"/>
    </source>
</evidence>
<dbReference type="SUPFAM" id="SSF47473">
    <property type="entry name" value="EF-hand"/>
    <property type="match status" value="1"/>
</dbReference>
<dbReference type="AlphaFoldDB" id="A0A183I9Y1"/>
<dbReference type="InterPro" id="IPR050774">
    <property type="entry name" value="KCMF1/Dystrophin"/>
</dbReference>
<accession>A0A183I9Y1</accession>
<evidence type="ECO:0000313" key="3">
    <source>
        <dbReference type="Proteomes" id="UP000270296"/>
    </source>
</evidence>
<dbReference type="PANTHER" id="PTHR12268:SF27">
    <property type="entry name" value="DYSTROBREVIN, ISOFORM F"/>
    <property type="match status" value="1"/>
</dbReference>
<dbReference type="Proteomes" id="UP000270296">
    <property type="component" value="Unassembled WGS sequence"/>
</dbReference>
<dbReference type="GO" id="GO:0045202">
    <property type="term" value="C:synapse"/>
    <property type="evidence" value="ECO:0007669"/>
    <property type="project" value="TreeGrafter"/>
</dbReference>
<evidence type="ECO:0000259" key="1">
    <source>
        <dbReference type="Pfam" id="PF09069"/>
    </source>
</evidence>
<sequence length="155" mass="18320">MFRCFWLISRDFLITSRQKRPYSTLLSYFFKPFCFYVTAFRRSPSVHIVLTFREQSRKLHVFSVKVALATLCTGKLLDKLRYIFSQISDNSGVMDYRKFCEYLREVLALPAAVFEGPTFSFSENAVKMCFEAVKATMRIYLYRFKNNIFCTLSHV</sequence>
<name>A0A183I9Y1_9BILA</name>
<reference evidence="2 3" key="2">
    <citation type="submission" date="2018-11" db="EMBL/GenBank/DDBJ databases">
        <authorList>
            <consortium name="Pathogen Informatics"/>
        </authorList>
    </citation>
    <scope>NUCLEOTIDE SEQUENCE [LARGE SCALE GENOMIC DNA]</scope>
</reference>
<dbReference type="Pfam" id="PF09069">
    <property type="entry name" value="EF-hand_3"/>
    <property type="match status" value="1"/>
</dbReference>
<organism evidence="4">
    <name type="scientific">Soboliphyme baturini</name>
    <dbReference type="NCBI Taxonomy" id="241478"/>
    <lineage>
        <taxon>Eukaryota</taxon>
        <taxon>Metazoa</taxon>
        <taxon>Ecdysozoa</taxon>
        <taxon>Nematoda</taxon>
        <taxon>Enoplea</taxon>
        <taxon>Dorylaimia</taxon>
        <taxon>Dioctophymatida</taxon>
        <taxon>Dioctophymatoidea</taxon>
        <taxon>Soboliphymatidae</taxon>
        <taxon>Soboliphyme</taxon>
    </lineage>
</organism>
<evidence type="ECO:0000313" key="2">
    <source>
        <dbReference type="EMBL" id="VDO83454.1"/>
    </source>
</evidence>
<dbReference type="EMBL" id="UZAM01001070">
    <property type="protein sequence ID" value="VDO83454.1"/>
    <property type="molecule type" value="Genomic_DNA"/>
</dbReference>
<dbReference type="GO" id="GO:0005886">
    <property type="term" value="C:plasma membrane"/>
    <property type="evidence" value="ECO:0007669"/>
    <property type="project" value="TreeGrafter"/>
</dbReference>
<dbReference type="WBParaSite" id="SBAD_0000044501-mRNA-1">
    <property type="protein sequence ID" value="SBAD_0000044501-mRNA-1"/>
    <property type="gene ID" value="SBAD_0000044501"/>
</dbReference>
<dbReference type="InterPro" id="IPR015154">
    <property type="entry name" value="EF-hand_dom_typ2"/>
</dbReference>
<gene>
    <name evidence="2" type="ORF">SBAD_LOCUS425</name>
</gene>
<protein>
    <submittedName>
        <fullName evidence="4">EF-hand_3 domain-containing protein</fullName>
    </submittedName>
</protein>
<proteinExistence type="predicted"/>
<dbReference type="OrthoDB" id="6019271at2759"/>
<feature type="domain" description="EF-hand" evidence="1">
    <location>
        <begin position="76"/>
        <end position="144"/>
    </location>
</feature>
<dbReference type="InterPro" id="IPR011992">
    <property type="entry name" value="EF-hand-dom_pair"/>
</dbReference>